<feature type="compositionally biased region" description="Basic residues" evidence="2">
    <location>
        <begin position="1021"/>
        <end position="1031"/>
    </location>
</feature>
<feature type="region of interest" description="Disordered" evidence="2">
    <location>
        <begin position="1050"/>
        <end position="1071"/>
    </location>
</feature>
<dbReference type="Proteomes" id="UP000706124">
    <property type="component" value="Unassembled WGS sequence"/>
</dbReference>
<dbReference type="FunFam" id="2.30.29.30:FF:000452">
    <property type="entry name" value="Rho GTPase activator (Bem3)"/>
    <property type="match status" value="1"/>
</dbReference>
<evidence type="ECO:0000313" key="6">
    <source>
        <dbReference type="Proteomes" id="UP000706124"/>
    </source>
</evidence>
<feature type="compositionally biased region" description="Low complexity" evidence="2">
    <location>
        <begin position="438"/>
        <end position="467"/>
    </location>
</feature>
<feature type="compositionally biased region" description="Basic and acidic residues" evidence="2">
    <location>
        <begin position="417"/>
        <end position="426"/>
    </location>
</feature>
<dbReference type="SUPFAM" id="SSF50729">
    <property type="entry name" value="PH domain-like"/>
    <property type="match status" value="1"/>
</dbReference>
<feature type="compositionally biased region" description="Polar residues" evidence="2">
    <location>
        <begin position="109"/>
        <end position="119"/>
    </location>
</feature>
<gene>
    <name evidence="5" type="ORF">E4U60_004562</name>
</gene>
<proteinExistence type="predicted"/>
<feature type="compositionally biased region" description="Acidic residues" evidence="2">
    <location>
        <begin position="505"/>
        <end position="525"/>
    </location>
</feature>
<feature type="compositionally biased region" description="Polar residues" evidence="2">
    <location>
        <begin position="206"/>
        <end position="222"/>
    </location>
</feature>
<feature type="compositionally biased region" description="Polar residues" evidence="2">
    <location>
        <begin position="1416"/>
        <end position="1425"/>
    </location>
</feature>
<feature type="region of interest" description="Disordered" evidence="2">
    <location>
        <begin position="316"/>
        <end position="593"/>
    </location>
</feature>
<feature type="compositionally biased region" description="Low complexity" evidence="2">
    <location>
        <begin position="1004"/>
        <end position="1014"/>
    </location>
</feature>
<dbReference type="OrthoDB" id="185175at2759"/>
<feature type="compositionally biased region" description="Low complexity" evidence="2">
    <location>
        <begin position="657"/>
        <end position="670"/>
    </location>
</feature>
<dbReference type="InterPro" id="IPR000198">
    <property type="entry name" value="RhoGAP_dom"/>
</dbReference>
<feature type="compositionally biased region" description="Polar residues" evidence="2">
    <location>
        <begin position="135"/>
        <end position="144"/>
    </location>
</feature>
<dbReference type="InterPro" id="IPR011993">
    <property type="entry name" value="PH-like_dom_sf"/>
</dbReference>
<dbReference type="InterPro" id="IPR050729">
    <property type="entry name" value="Rho-GAP"/>
</dbReference>
<evidence type="ECO:0000256" key="2">
    <source>
        <dbReference type="SAM" id="MobiDB-lite"/>
    </source>
</evidence>
<dbReference type="PANTHER" id="PTHR23176">
    <property type="entry name" value="RHO/RAC/CDC GTPASE-ACTIVATING PROTEIN"/>
    <property type="match status" value="1"/>
</dbReference>
<feature type="compositionally biased region" description="Basic and acidic residues" evidence="2">
    <location>
        <begin position="320"/>
        <end position="334"/>
    </location>
</feature>
<feature type="compositionally biased region" description="Basic and acidic residues" evidence="2">
    <location>
        <begin position="397"/>
        <end position="410"/>
    </location>
</feature>
<protein>
    <submittedName>
        <fullName evidence="5">Uncharacterized protein</fullName>
    </submittedName>
</protein>
<dbReference type="SMART" id="SM00324">
    <property type="entry name" value="RhoGAP"/>
    <property type="match status" value="1"/>
</dbReference>
<dbReference type="GO" id="GO:0007165">
    <property type="term" value="P:signal transduction"/>
    <property type="evidence" value="ECO:0007669"/>
    <property type="project" value="InterPro"/>
</dbReference>
<feature type="compositionally biased region" description="Polar residues" evidence="2">
    <location>
        <begin position="358"/>
        <end position="374"/>
    </location>
</feature>
<organism evidence="5 6">
    <name type="scientific">Claviceps pazoutovae</name>
    <dbReference type="NCBI Taxonomy" id="1649127"/>
    <lineage>
        <taxon>Eukaryota</taxon>
        <taxon>Fungi</taxon>
        <taxon>Dikarya</taxon>
        <taxon>Ascomycota</taxon>
        <taxon>Pezizomycotina</taxon>
        <taxon>Sordariomycetes</taxon>
        <taxon>Hypocreomycetidae</taxon>
        <taxon>Hypocreales</taxon>
        <taxon>Clavicipitaceae</taxon>
        <taxon>Claviceps</taxon>
    </lineage>
</organism>
<dbReference type="GO" id="GO:0005938">
    <property type="term" value="C:cell cortex"/>
    <property type="evidence" value="ECO:0007669"/>
    <property type="project" value="UniProtKB-ARBA"/>
</dbReference>
<name>A0A9P7MGW6_9HYPO</name>
<feature type="region of interest" description="Disordered" evidence="2">
    <location>
        <begin position="1375"/>
        <end position="1462"/>
    </location>
</feature>
<dbReference type="PROSITE" id="PS50238">
    <property type="entry name" value="RHOGAP"/>
    <property type="match status" value="1"/>
</dbReference>
<dbReference type="InterPro" id="IPR001849">
    <property type="entry name" value="PH_domain"/>
</dbReference>
<dbReference type="SMART" id="SM00233">
    <property type="entry name" value="PH"/>
    <property type="match status" value="1"/>
</dbReference>
<keyword evidence="1" id="KW-0343">GTPase activation</keyword>
<feature type="region of interest" description="Disordered" evidence="2">
    <location>
        <begin position="983"/>
        <end position="1038"/>
    </location>
</feature>
<dbReference type="EMBL" id="SRPO01000038">
    <property type="protein sequence ID" value="KAG5946080.1"/>
    <property type="molecule type" value="Genomic_DNA"/>
</dbReference>
<evidence type="ECO:0000256" key="1">
    <source>
        <dbReference type="ARBA" id="ARBA00022468"/>
    </source>
</evidence>
<accession>A0A9P7MGW6</accession>
<keyword evidence="6" id="KW-1185">Reference proteome</keyword>
<feature type="region of interest" description="Disordered" evidence="2">
    <location>
        <begin position="636"/>
        <end position="692"/>
    </location>
</feature>
<dbReference type="Gene3D" id="1.10.555.10">
    <property type="entry name" value="Rho GTPase activation protein"/>
    <property type="match status" value="1"/>
</dbReference>
<feature type="domain" description="PH" evidence="3">
    <location>
        <begin position="863"/>
        <end position="982"/>
    </location>
</feature>
<dbReference type="PROSITE" id="PS50003">
    <property type="entry name" value="PH_DOMAIN"/>
    <property type="match status" value="1"/>
</dbReference>
<sequence length="1547" mass="168132">MSQRAPQCGGLPPTSGAYAYSTSEMDLAASCRPYASSSSPPSPSPVVSPQNRSPTTGRSINSPSLSSVGPLPRPAQRSPRPPIPSPLSATSNVATSSASASPSEPSRFWTLQGSQSIGHNKTEKSFIRAPVGRGASSSEPSSPFNLEEEIQRLRVSSQLNKNSGRSASDPEASKAAHSHNKSTESTTPTTTIPSPSTNKYPHKLPQSPSVHDMSTSTPTASSPKHDSAKASSQEAQHSAEIASIIKAAGSPEAVIQHLLKEKHAQSQQNSQLWRLVDKQRAMIFGLNKDLEEALKDKEKYRKRLKELWSDPAVVKAASAKQEDLTRGIAERGAESPRSGFAVPESRALAASHGPDSPSVDSDSQMNSPGDTSVASHPFFHRTEEPHGSPKHQTPNLRQERRTDDVDHGTEAKIAGRGRKDTGEGQLREPSYSVSLPTSQSLPSDLLKSPPPKSQATPPSSATPQPSSESERGHSQFSSPRKAPPAPLQLKNEARPDVAAFAAAENDSESEYEDMLEDDELNDVVADENRGRRKARDDDEMNHEVPAFREAQGGGSPDQTRSESPNRSTPKQQMSSSALPTGAQQEESAPVDALPAARGRVYAVAPVLSPGLPSTPRPFGSNLQRWASTPLSARFGPAAPLSPRPPRQPIAHLPNIMPPVSSSPAEPPNSSALTPSVSKRLVSEGAGRQTPPERTEIYKGLVVEEYPDLLLSPHALPSIQVKVASSRMKPSRASLIYLTQLEEDPVFTLAILSRADHGELWRVEKDIASLGKLDGRLRNCPAFTARTPERSLFSGHAPAKLDARRVALDQYMEELLDTPFDTATAVELCKYLSTNTVPPNVDEISACFQPTPENSGLSVGVDGRSIRSGYLTKKGKNFGGWKVRFFVLDGPQLKYYETPGGAHLGTIKLQHAQLGKQTANYSNDNQSPTGQAAGQDLDNQYRHAFLILEPKKKDSSSHVKHVLCAESDSERDLWVDDLLPWIGPGPDSRDAEDAELPLPLPQTPATPATPSTAPADNTSGIRPRKSNAGRARHQNEESGALIGVRYDSTHAGEIPLKGPTASPTEPPTPTNPQSIAHETSVQANKLISGPKDPQIISDSAAWGNKLGYVLPMLDEKKARKRSFFGFGPKTRSSSEGQDSLFGGSENGSVGAHYHLHGHPGSIRPVFGATLAEAVRYNPPLDVHVALPSVVYRCIQYLDYRNAISEEGIFRLSGSNVVIKQLRERFNVEGDVNLITDEQYYDMHAVASLLKLYLRELPTTILTRDLHTDFLSTTEIQDRQEKVARLAELAQLLPLPNATLLKYLVAFLLRIINNAEVNKMNMRNVGIVFSPTLNIPAQVFAMFLQNYQGVFGIEPEEYELPSPVSEAGFQGHVEGMTLSQQQHLQQSQQQQQQQQQQQHQLYHHPHQPPQKFELPRRPSTSSGSASPHRQARLESVREHSKTITTPPIVTTTAQTSRSTPTPPLGAPYAYEGSYSAGVTHDGQTYRPAPKATSGLDRLNYPSCHEESGMVETQANVQGRRRQSSLMMMGGAKNMQQQMSKGRLREASRY</sequence>
<evidence type="ECO:0000259" key="4">
    <source>
        <dbReference type="PROSITE" id="PS50238"/>
    </source>
</evidence>
<dbReference type="Pfam" id="PF00620">
    <property type="entry name" value="RhoGAP"/>
    <property type="match status" value="1"/>
</dbReference>
<dbReference type="InterPro" id="IPR008936">
    <property type="entry name" value="Rho_GTPase_activation_prot"/>
</dbReference>
<dbReference type="PANTHER" id="PTHR23176:SF129">
    <property type="entry name" value="RHO GTPASE ACTIVATING PROTEIN AT 16F, ISOFORM E-RELATED"/>
    <property type="match status" value="1"/>
</dbReference>
<feature type="compositionally biased region" description="Low complexity" evidence="2">
    <location>
        <begin position="86"/>
        <end position="106"/>
    </location>
</feature>
<feature type="compositionally biased region" description="Polar residues" evidence="2">
    <location>
        <begin position="154"/>
        <end position="166"/>
    </location>
</feature>
<dbReference type="Gene3D" id="2.30.29.30">
    <property type="entry name" value="Pleckstrin-homology domain (PH domain)/Phosphotyrosine-binding domain (PTB)"/>
    <property type="match status" value="1"/>
</dbReference>
<feature type="compositionally biased region" description="Polar residues" evidence="2">
    <location>
        <begin position="556"/>
        <end position="586"/>
    </location>
</feature>
<dbReference type="SUPFAM" id="SSF48350">
    <property type="entry name" value="GTPase activation domain, GAP"/>
    <property type="match status" value="1"/>
</dbReference>
<reference evidence="5 6" key="1">
    <citation type="journal article" date="2020" name="bioRxiv">
        <title>Whole genome comparisons of ergot fungi reveals the divergence and evolution of species within the genus Claviceps are the result of varying mechanisms driving genome evolution and host range expansion.</title>
        <authorList>
            <person name="Wyka S.A."/>
            <person name="Mondo S.J."/>
            <person name="Liu M."/>
            <person name="Dettman J."/>
            <person name="Nalam V."/>
            <person name="Broders K.D."/>
        </authorList>
    </citation>
    <scope>NUCLEOTIDE SEQUENCE [LARGE SCALE GENOMIC DNA]</scope>
    <source>
        <strain evidence="5 6">CCC 1485</strain>
    </source>
</reference>
<feature type="domain" description="Rho-GAP" evidence="4">
    <location>
        <begin position="1177"/>
        <end position="1383"/>
    </location>
</feature>
<feature type="compositionally biased region" description="Low complexity" evidence="2">
    <location>
        <begin position="1376"/>
        <end position="1398"/>
    </location>
</feature>
<evidence type="ECO:0000259" key="3">
    <source>
        <dbReference type="PROSITE" id="PS50003"/>
    </source>
</evidence>
<dbReference type="CDD" id="cd13277">
    <property type="entry name" value="PH_Bem3"/>
    <property type="match status" value="1"/>
</dbReference>
<dbReference type="Pfam" id="PF00169">
    <property type="entry name" value="PH"/>
    <property type="match status" value="1"/>
</dbReference>
<feature type="compositionally biased region" description="Low complexity" evidence="2">
    <location>
        <begin position="183"/>
        <end position="197"/>
    </location>
</feature>
<dbReference type="GO" id="GO:0005096">
    <property type="term" value="F:GTPase activator activity"/>
    <property type="evidence" value="ECO:0007669"/>
    <property type="project" value="UniProtKB-KW"/>
</dbReference>
<feature type="region of interest" description="Disordered" evidence="2">
    <location>
        <begin position="31"/>
        <end position="239"/>
    </location>
</feature>
<feature type="compositionally biased region" description="Polar residues" evidence="2">
    <location>
        <begin position="50"/>
        <end position="67"/>
    </location>
</feature>
<feature type="compositionally biased region" description="Low complexity" evidence="2">
    <location>
        <begin position="1440"/>
        <end position="1457"/>
    </location>
</feature>
<comment type="caution">
    <text evidence="5">The sequence shown here is derived from an EMBL/GenBank/DDBJ whole genome shotgun (WGS) entry which is preliminary data.</text>
</comment>
<evidence type="ECO:0000313" key="5">
    <source>
        <dbReference type="EMBL" id="KAG5946080.1"/>
    </source>
</evidence>
<feature type="compositionally biased region" description="Basic and acidic residues" evidence="2">
    <location>
        <begin position="1429"/>
        <end position="1439"/>
    </location>
</feature>